<organism evidence="2 3">
    <name type="scientific">Bordetella flabilis</name>
    <dbReference type="NCBI Taxonomy" id="463014"/>
    <lineage>
        <taxon>Bacteria</taxon>
        <taxon>Pseudomonadati</taxon>
        <taxon>Pseudomonadota</taxon>
        <taxon>Betaproteobacteria</taxon>
        <taxon>Burkholderiales</taxon>
        <taxon>Alcaligenaceae</taxon>
        <taxon>Bordetella</taxon>
    </lineage>
</organism>
<dbReference type="Proteomes" id="UP000091926">
    <property type="component" value="Chromosome"/>
</dbReference>
<dbReference type="KEGG" id="bfz:BAU07_19735"/>
<feature type="compositionally biased region" description="Low complexity" evidence="1">
    <location>
        <begin position="11"/>
        <end position="24"/>
    </location>
</feature>
<dbReference type="EMBL" id="CP016172">
    <property type="protein sequence ID" value="ANN79049.1"/>
    <property type="molecule type" value="Genomic_DNA"/>
</dbReference>
<name>A0A193GIE8_9BORD</name>
<dbReference type="RefSeq" id="WP_066661339.1">
    <property type="nucleotide sequence ID" value="NZ_CBCSCL010000013.1"/>
</dbReference>
<reference evidence="2 3" key="1">
    <citation type="submission" date="2016-06" db="EMBL/GenBank/DDBJ databases">
        <title>Complete genome sequences of Bordetella bronchialis and Bordetella flabilis.</title>
        <authorList>
            <person name="LiPuma J.J."/>
            <person name="Spilker T."/>
        </authorList>
    </citation>
    <scope>NUCLEOTIDE SEQUENCE [LARGE SCALE GENOMIC DNA]</scope>
    <source>
        <strain evidence="2 3">AU10664</strain>
    </source>
</reference>
<keyword evidence="3" id="KW-1185">Reference proteome</keyword>
<accession>A0A193GIE8</accession>
<sequence>MQIGSSPIPPADIAGAPATASSADRGVEATTDSLAQTVAGYYEHLPGKAPVYAMTARGMAHRTLERDIQGQLGALADKIKFLLTQAGSHSSQTCAAQLDCFMNHILHRGEPGKLSTEQAQYFYSEAFKGGLERNVARADMAGPEERQAAIQWLEGLCHLISTPVSFFNQVVGAVLIDEFAKNFKRSIEGEFGPDPRVGVGRSGNLPEGAARI</sequence>
<evidence type="ECO:0000313" key="3">
    <source>
        <dbReference type="Proteomes" id="UP000091926"/>
    </source>
</evidence>
<dbReference type="AlphaFoldDB" id="A0A193GIE8"/>
<protein>
    <submittedName>
        <fullName evidence="2">Uncharacterized protein</fullName>
    </submittedName>
</protein>
<dbReference type="OrthoDB" id="10013296at2"/>
<feature type="region of interest" description="Disordered" evidence="1">
    <location>
        <begin position="1"/>
        <end position="29"/>
    </location>
</feature>
<gene>
    <name evidence="2" type="ORF">BAU07_19735</name>
</gene>
<proteinExistence type="predicted"/>
<evidence type="ECO:0000313" key="2">
    <source>
        <dbReference type="EMBL" id="ANN79049.1"/>
    </source>
</evidence>
<evidence type="ECO:0000256" key="1">
    <source>
        <dbReference type="SAM" id="MobiDB-lite"/>
    </source>
</evidence>